<dbReference type="Pfam" id="PF01497">
    <property type="entry name" value="Peripla_BP_2"/>
    <property type="match status" value="1"/>
</dbReference>
<dbReference type="Gene3D" id="3.40.50.1980">
    <property type="entry name" value="Nitrogenase molybdenum iron protein domain"/>
    <property type="match status" value="2"/>
</dbReference>
<dbReference type="PANTHER" id="PTHR30535:SF35">
    <property type="entry name" value="PERIPLASMIC BINDING PROTEIN"/>
    <property type="match status" value="1"/>
</dbReference>
<dbReference type="EMBL" id="JBBYHV010000001">
    <property type="protein sequence ID" value="MEL1250676.1"/>
    <property type="molecule type" value="Genomic_DNA"/>
</dbReference>
<dbReference type="NCBIfam" id="NF038402">
    <property type="entry name" value="TroA_like"/>
    <property type="match status" value="1"/>
</dbReference>
<dbReference type="InterPro" id="IPR054828">
    <property type="entry name" value="Vit_B12_bind_prot"/>
</dbReference>
<keyword evidence="1" id="KW-0732">Signal</keyword>
<dbReference type="RefSeq" id="WP_341673189.1">
    <property type="nucleotide sequence ID" value="NZ_JBBYHV010000001.1"/>
</dbReference>
<accession>A0ABU9IER2</accession>
<proteinExistence type="predicted"/>
<organism evidence="3 4">
    <name type="scientific">Aurantiacibacter gilvus</name>
    <dbReference type="NCBI Taxonomy" id="3139141"/>
    <lineage>
        <taxon>Bacteria</taxon>
        <taxon>Pseudomonadati</taxon>
        <taxon>Pseudomonadota</taxon>
        <taxon>Alphaproteobacteria</taxon>
        <taxon>Sphingomonadales</taxon>
        <taxon>Erythrobacteraceae</taxon>
        <taxon>Aurantiacibacter</taxon>
    </lineage>
</organism>
<comment type="caution">
    <text evidence="3">The sequence shown here is derived from an EMBL/GenBank/DDBJ whole genome shotgun (WGS) entry which is preliminary data.</text>
</comment>
<protein>
    <submittedName>
        <fullName evidence="3">Helical backbone metal receptor</fullName>
    </submittedName>
</protein>
<dbReference type="Proteomes" id="UP001497045">
    <property type="component" value="Unassembled WGS sequence"/>
</dbReference>
<reference evidence="3 4" key="1">
    <citation type="submission" date="2024-04" db="EMBL/GenBank/DDBJ databases">
        <title>Aurantiacibacter sp. DGU6 16S ribosomal RNA gene Genome sequencing and assembly.</title>
        <authorList>
            <person name="Park S."/>
        </authorList>
    </citation>
    <scope>NUCLEOTIDE SEQUENCE [LARGE SCALE GENOMIC DNA]</scope>
    <source>
        <strain evidence="3 4">DGU6</strain>
    </source>
</reference>
<evidence type="ECO:0000313" key="3">
    <source>
        <dbReference type="EMBL" id="MEL1250676.1"/>
    </source>
</evidence>
<gene>
    <name evidence="3" type="ORF">AAEO60_08335</name>
</gene>
<name>A0ABU9IER2_9SPHN</name>
<sequence>MVSLNPCADAILAEVTAPGQLLAISRYSQDPAATSMSLGKAMRLPSTGGTAEEVLALAPDMVVADHFLAPATRRALEQAGIEVVSTGIARNEGEALAQVAALMTVTGNADSPSTLASDIIAAWAAQRWEGEPVTVLLLQQGDIVPGEETLANAMLEQTGFRSLSVARGLGQGAYVPLEEVLADPPDVVITAGGGRMLEHPLLREGSRVQHFELEPNLLFCGGPTVPRALERLMEIRRNVRQ</sequence>
<evidence type="ECO:0000256" key="1">
    <source>
        <dbReference type="ARBA" id="ARBA00022729"/>
    </source>
</evidence>
<evidence type="ECO:0000313" key="4">
    <source>
        <dbReference type="Proteomes" id="UP001497045"/>
    </source>
</evidence>
<keyword evidence="4" id="KW-1185">Reference proteome</keyword>
<dbReference type="PANTHER" id="PTHR30535">
    <property type="entry name" value="VITAMIN B12-BINDING PROTEIN"/>
    <property type="match status" value="1"/>
</dbReference>
<dbReference type="InterPro" id="IPR050902">
    <property type="entry name" value="ABC_Transporter_SBP"/>
</dbReference>
<feature type="domain" description="Fe/B12 periplasmic-binding" evidence="2">
    <location>
        <begin position="2"/>
        <end position="193"/>
    </location>
</feature>
<keyword evidence="3" id="KW-0675">Receptor</keyword>
<dbReference type="InterPro" id="IPR002491">
    <property type="entry name" value="ABC_transptr_periplasmic_BD"/>
</dbReference>
<dbReference type="SUPFAM" id="SSF53807">
    <property type="entry name" value="Helical backbone' metal receptor"/>
    <property type="match status" value="1"/>
</dbReference>
<evidence type="ECO:0000259" key="2">
    <source>
        <dbReference type="Pfam" id="PF01497"/>
    </source>
</evidence>